<dbReference type="Proteomes" id="UP000054978">
    <property type="component" value="Unassembled WGS sequence"/>
</dbReference>
<dbReference type="AlphaFoldDB" id="A0A157ZMC4"/>
<feature type="region of interest" description="Disordered" evidence="1">
    <location>
        <begin position="45"/>
        <end position="124"/>
    </location>
</feature>
<evidence type="ECO:0000313" key="3">
    <source>
        <dbReference type="EMBL" id="SAK46674.1"/>
    </source>
</evidence>
<feature type="compositionally biased region" description="Low complexity" evidence="1">
    <location>
        <begin position="100"/>
        <end position="122"/>
    </location>
</feature>
<dbReference type="Gene3D" id="2.130.10.10">
    <property type="entry name" value="YVTN repeat-like/Quinoprotein amine dehydrogenase"/>
    <property type="match status" value="2"/>
</dbReference>
<gene>
    <name evidence="3" type="primary">bamB_1</name>
    <name evidence="3" type="ORF">AWB83_00752</name>
</gene>
<sequence length="625" mass="63981">MRMRQPEDASHQYDHDAAVSCKRRARWLKRSAQLIVAATIAACGGGGGSGDSTTTTTSAPPSGGGNGTSSGTNSGTSSGSGTGSGSNTGSGMASGGDSGAGTSSGTNAGAGTNASNSGTTTARSFPTDVLMHHNDLSRSGQMLAETTLTLANVNASSFGKLRVLPTDGRVDAQPLHVTSLSVGGVLHDVVYVATEHGSLYAFDADTGAQLWQRSLMGAGEAPTTTACQDLSPEIGITATPVIDRSRGPSGVLYAVAMSSDGSGRAHHRLHAIDLASGGELFGGPKEIAATYPGNGSNSANGVITFDPSLHTERVALTLVNGNIYMGWTAHCMSGPYTGWVMAYSADTLAQTGVINITANGAQGSIWMSGSGMASDGNYVYFIDGNGSFTPTMNADGFPMDGNLANTFMKMSLAPNLRIVDYFATMNNVQQAGNDEDFGSGGPLLLPDQTMADGTVKRLAVGAGKDNRIYVVDRDSMGKYNPNANGNWQTLVGTLAGGIWGSSAYYNGVVYYGGLNDSLKALPIANAMLATTAASRSPTTFPYPGATPAISANGATNGIVWAAENGNVGALHAYDAANLGRELYNSNQSGTRDQWGAGNKFITPMIANGKVFVGTRTGVAVFGLLQ</sequence>
<dbReference type="SUPFAM" id="SSF50998">
    <property type="entry name" value="Quinoprotein alcohol dehydrogenase-like"/>
    <property type="match status" value="1"/>
</dbReference>
<dbReference type="InterPro" id="IPR015943">
    <property type="entry name" value="WD40/YVTN_repeat-like_dom_sf"/>
</dbReference>
<dbReference type="InterPro" id="IPR011047">
    <property type="entry name" value="Quinoprotein_ADH-like_sf"/>
</dbReference>
<accession>A0A157ZMC4</accession>
<feature type="compositionally biased region" description="Low complexity" evidence="1">
    <location>
        <begin position="51"/>
        <end position="61"/>
    </location>
</feature>
<evidence type="ECO:0000313" key="4">
    <source>
        <dbReference type="Proteomes" id="UP000054978"/>
    </source>
</evidence>
<evidence type="ECO:0000256" key="1">
    <source>
        <dbReference type="SAM" id="MobiDB-lite"/>
    </source>
</evidence>
<dbReference type="InterPro" id="IPR002372">
    <property type="entry name" value="PQQ_rpt_dom"/>
</dbReference>
<dbReference type="SMART" id="SM00564">
    <property type="entry name" value="PQQ"/>
    <property type="match status" value="1"/>
</dbReference>
<name>A0A157ZMC4_9BURK</name>
<feature type="domain" description="Pyrrolo-quinoline quinone repeat" evidence="2">
    <location>
        <begin position="174"/>
        <end position="278"/>
    </location>
</feature>
<protein>
    <submittedName>
        <fullName evidence="3">Outer membrane protein assembly factor BamB</fullName>
    </submittedName>
</protein>
<proteinExistence type="predicted"/>
<dbReference type="InterPro" id="IPR018391">
    <property type="entry name" value="PQQ_b-propeller_rpt"/>
</dbReference>
<dbReference type="EMBL" id="FCOB02000003">
    <property type="protein sequence ID" value="SAK46674.1"/>
    <property type="molecule type" value="Genomic_DNA"/>
</dbReference>
<feature type="compositionally biased region" description="Gly residues" evidence="1">
    <location>
        <begin position="78"/>
        <end position="99"/>
    </location>
</feature>
<dbReference type="Pfam" id="PF13360">
    <property type="entry name" value="PQQ_2"/>
    <property type="match status" value="1"/>
</dbReference>
<reference evidence="3" key="1">
    <citation type="submission" date="2016-01" db="EMBL/GenBank/DDBJ databases">
        <authorList>
            <person name="Peeters C."/>
        </authorList>
    </citation>
    <scope>NUCLEOTIDE SEQUENCE [LARGE SCALE GENOMIC DNA]</scope>
    <source>
        <strain evidence="3">LMG 29326</strain>
    </source>
</reference>
<keyword evidence="4" id="KW-1185">Reference proteome</keyword>
<organism evidence="3 4">
    <name type="scientific">Caballeronia ptereochthonis</name>
    <dbReference type="NCBI Taxonomy" id="1777144"/>
    <lineage>
        <taxon>Bacteria</taxon>
        <taxon>Pseudomonadati</taxon>
        <taxon>Pseudomonadota</taxon>
        <taxon>Betaproteobacteria</taxon>
        <taxon>Burkholderiales</taxon>
        <taxon>Burkholderiaceae</taxon>
        <taxon>Caballeronia</taxon>
    </lineage>
</organism>
<evidence type="ECO:0000259" key="2">
    <source>
        <dbReference type="Pfam" id="PF13360"/>
    </source>
</evidence>
<comment type="caution">
    <text evidence="3">The sequence shown here is derived from an EMBL/GenBank/DDBJ whole genome shotgun (WGS) entry which is preliminary data.</text>
</comment>
<dbReference type="STRING" id="1777144.AWB83_00752"/>